<reference evidence="12 13" key="1">
    <citation type="journal article" date="2014" name="Int. J. Syst. Evol. Microbiol.">
        <title>Rhodoluna lacicola gen. nov., sp. nov., a planktonic freshwater bacterium with stream-lined genome.</title>
        <authorList>
            <person name="Hahn M."/>
            <person name="Schmidt J."/>
            <person name="Taipale S.J."/>
            <person name="Doolittle W.F."/>
            <person name="Koll U."/>
        </authorList>
    </citation>
    <scope>NUCLEOTIDE SEQUENCE [LARGE SCALE GENOMIC DNA]</scope>
    <source>
        <strain evidence="12 13">MWH-Ta8</strain>
    </source>
</reference>
<protein>
    <recommendedName>
        <fullName evidence="10">Xylose transport system permease protein XylH</fullName>
    </recommendedName>
</protein>
<dbReference type="KEGG" id="rla:Rhola_00002660"/>
<evidence type="ECO:0000256" key="1">
    <source>
        <dbReference type="ARBA" id="ARBA00004651"/>
    </source>
</evidence>
<keyword evidence="13" id="KW-1185">Reference proteome</keyword>
<dbReference type="STRING" id="529884.Rhola_00002660"/>
<feature type="transmembrane region" description="Helical" evidence="11">
    <location>
        <begin position="300"/>
        <end position="318"/>
    </location>
</feature>
<proteinExistence type="predicted"/>
<feature type="transmembrane region" description="Helical" evidence="11">
    <location>
        <begin position="382"/>
        <end position="401"/>
    </location>
</feature>
<evidence type="ECO:0000256" key="5">
    <source>
        <dbReference type="ARBA" id="ARBA00022597"/>
    </source>
</evidence>
<evidence type="ECO:0000256" key="3">
    <source>
        <dbReference type="ARBA" id="ARBA00022475"/>
    </source>
</evidence>
<comment type="function">
    <text evidence="9">Part of the binding-protein-dependent transport system for D-xylose. Probably responsible for the translocation of the substrate across the membrane.</text>
</comment>
<keyword evidence="2" id="KW-0813">Transport</keyword>
<dbReference type="Proteomes" id="UP000067708">
    <property type="component" value="Chromosome"/>
</dbReference>
<dbReference type="GO" id="GO:0005886">
    <property type="term" value="C:plasma membrane"/>
    <property type="evidence" value="ECO:0007669"/>
    <property type="project" value="UniProtKB-SubCell"/>
</dbReference>
<feature type="transmembrane region" description="Helical" evidence="11">
    <location>
        <begin position="33"/>
        <end position="54"/>
    </location>
</feature>
<evidence type="ECO:0000313" key="13">
    <source>
        <dbReference type="Proteomes" id="UP000067708"/>
    </source>
</evidence>
<dbReference type="PANTHER" id="PTHR32196:SF32">
    <property type="entry name" value="XYLOSE TRANSPORT SYSTEM PERMEASE PROTEIN XYLH"/>
    <property type="match status" value="1"/>
</dbReference>
<name>A0A060JLG1_9MICO</name>
<evidence type="ECO:0000256" key="7">
    <source>
        <dbReference type="ARBA" id="ARBA00022989"/>
    </source>
</evidence>
<accession>A0A060JLG1</accession>
<gene>
    <name evidence="12" type="ORF">Rhola_00002660</name>
</gene>
<dbReference type="GO" id="GO:0022857">
    <property type="term" value="F:transmembrane transporter activity"/>
    <property type="evidence" value="ECO:0007669"/>
    <property type="project" value="InterPro"/>
</dbReference>
<dbReference type="RefSeq" id="WP_084321317.1">
    <property type="nucleotide sequence ID" value="NZ_AP026911.1"/>
</dbReference>
<evidence type="ECO:0000256" key="10">
    <source>
        <dbReference type="ARBA" id="ARBA00035686"/>
    </source>
</evidence>
<feature type="transmembrane region" description="Helical" evidence="11">
    <location>
        <begin position="60"/>
        <end position="81"/>
    </location>
</feature>
<keyword evidence="4" id="KW-0997">Cell inner membrane</keyword>
<feature type="transmembrane region" description="Helical" evidence="11">
    <location>
        <begin position="141"/>
        <end position="160"/>
    </location>
</feature>
<evidence type="ECO:0000256" key="6">
    <source>
        <dbReference type="ARBA" id="ARBA00022692"/>
    </source>
</evidence>
<feature type="transmembrane region" description="Helical" evidence="11">
    <location>
        <begin position="112"/>
        <end position="134"/>
    </location>
</feature>
<keyword evidence="8 11" id="KW-0472">Membrane</keyword>
<evidence type="ECO:0000256" key="2">
    <source>
        <dbReference type="ARBA" id="ARBA00022448"/>
    </source>
</evidence>
<evidence type="ECO:0000256" key="8">
    <source>
        <dbReference type="ARBA" id="ARBA00023136"/>
    </source>
</evidence>
<dbReference type="OrthoDB" id="3468954at2"/>
<evidence type="ECO:0000313" key="12">
    <source>
        <dbReference type="EMBL" id="AIC47089.1"/>
    </source>
</evidence>
<dbReference type="InterPro" id="IPR001851">
    <property type="entry name" value="ABC_transp_permease"/>
</dbReference>
<evidence type="ECO:0000256" key="9">
    <source>
        <dbReference type="ARBA" id="ARBA00035611"/>
    </source>
</evidence>
<comment type="subcellular location">
    <subcellularLocation>
        <location evidence="1">Cell membrane</location>
        <topology evidence="1">Multi-pass membrane protein</topology>
    </subcellularLocation>
</comment>
<dbReference type="EMBL" id="CP007490">
    <property type="protein sequence ID" value="AIC47089.1"/>
    <property type="molecule type" value="Genomic_DNA"/>
</dbReference>
<dbReference type="AlphaFoldDB" id="A0A060JLG1"/>
<dbReference type="eggNOG" id="COG4214">
    <property type="taxonomic scope" value="Bacteria"/>
</dbReference>
<dbReference type="HOGENOM" id="CLU_028880_2_1_11"/>
<feature type="transmembrane region" description="Helical" evidence="11">
    <location>
        <begin position="220"/>
        <end position="240"/>
    </location>
</feature>
<organism evidence="12 13">
    <name type="scientific">Rhodoluna lacicola</name>
    <dbReference type="NCBI Taxonomy" id="529884"/>
    <lineage>
        <taxon>Bacteria</taxon>
        <taxon>Bacillati</taxon>
        <taxon>Actinomycetota</taxon>
        <taxon>Actinomycetes</taxon>
        <taxon>Micrococcales</taxon>
        <taxon>Microbacteriaceae</taxon>
        <taxon>Luna cluster</taxon>
        <taxon>Luna-1 subcluster</taxon>
        <taxon>Rhodoluna</taxon>
    </lineage>
</organism>
<feature type="transmembrane region" description="Helical" evidence="11">
    <location>
        <begin position="180"/>
        <end position="199"/>
    </location>
</feature>
<keyword evidence="5" id="KW-0762">Sugar transport</keyword>
<dbReference type="CDD" id="cd06579">
    <property type="entry name" value="TM_PBP1_transp_AraH_like"/>
    <property type="match status" value="1"/>
</dbReference>
<keyword evidence="6 11" id="KW-0812">Transmembrane</keyword>
<sequence>MSDNITINTGHEGSALDQIKAYGSRLKSGEMGALPAIGALILLMTLFASLSPYFLTPINFANLFTQAATLMMIAAALVFVLMLGEIDLSAGVTAGTGMAIFVKMHLEGTPWLLALALAFVFALATGWVLGYFVAKIGVPSFVISLALYLAFPGVMLIILGDGGILRLEVPEIKAVMNTNLPLWGGWAMLAICVGLTLAMGLWDRGRRVRANLPTRPLSLLFIKVAGITVLGGIGVAILNLPRSLVATNRIEGVPTVIPIALLILFIGTFMLDRTKFGRYMYAVGGNPEAARRAGIKVAKIRITAFMICSVLAMVSGVFNVSRIGNVESSAGRAIVLSGVAAAVVGGVSLFGGRGRLVHAAIGAFVIAIIDNGLGLLGMPAGIAYIITGSVLTIAATADALARKRSGGSLTRT</sequence>
<keyword evidence="3" id="KW-1003">Cell membrane</keyword>
<evidence type="ECO:0000256" key="11">
    <source>
        <dbReference type="SAM" id="Phobius"/>
    </source>
</evidence>
<evidence type="ECO:0000256" key="4">
    <source>
        <dbReference type="ARBA" id="ARBA00022519"/>
    </source>
</evidence>
<dbReference type="PATRIC" id="fig|529884.3.peg.251"/>
<dbReference type="PANTHER" id="PTHR32196">
    <property type="entry name" value="ABC TRANSPORTER PERMEASE PROTEIN YPHD-RELATED-RELATED"/>
    <property type="match status" value="1"/>
</dbReference>
<dbReference type="Pfam" id="PF02653">
    <property type="entry name" value="BPD_transp_2"/>
    <property type="match status" value="1"/>
</dbReference>
<keyword evidence="7 11" id="KW-1133">Transmembrane helix</keyword>
<feature type="transmembrane region" description="Helical" evidence="11">
    <location>
        <begin position="330"/>
        <end position="350"/>
    </location>
</feature>
<feature type="transmembrane region" description="Helical" evidence="11">
    <location>
        <begin position="252"/>
        <end position="271"/>
    </location>
</feature>
<feature type="transmembrane region" description="Helical" evidence="11">
    <location>
        <begin position="357"/>
        <end position="376"/>
    </location>
</feature>